<dbReference type="NCBIfam" id="TIGR04456">
    <property type="entry name" value="LruC_dom"/>
    <property type="match status" value="1"/>
</dbReference>
<feature type="chain" id="PRO_5014976572" description="LruC domain-containing protein" evidence="1">
    <location>
        <begin position="21"/>
        <end position="560"/>
    </location>
</feature>
<dbReference type="InterPro" id="IPR032295">
    <property type="entry name" value="DUF4842"/>
</dbReference>
<sequence>MRNWNSIILPSCLMPCFALALTTADLTFESGADASNYSAKGKPNNTYSIAESLPQDVLTNVYSMLPEGTTVNSAFIAPERYSSIDIDDELDGAEYATATITFLNEGAGYRNTLGYFVFDTNNPPTTKDDINAHVIVFPNTSVASVGEMEEGDTIDLSVQLTAGQTLAFFIISNGWGWEGSYNNIPWLGGWGTPFYSYPSINPEASAENRRHNVAFLDTENEFLVLGFEDIYRPTGDNDFNDLIFTVEVTPFTAVDGVNEDGTTDSKYEVLVQENNDDVTVTSVYPSSNSYATIAFEDNWPLKGDYDFNDVVWRYKVTEQLNGQRALENLTIDYTLQAMGAGYSNGYAVKLPNVLPANVASTTLTRNGVAVAHTILKEGDSETILMVSEDLRVDLDNLGELSESCVFYRTQSTCSDQQNADVLNYQLYVEFTTPVSRDDIGYPPYDSFIFAADGIYHGDFVATPPGMTWQTHLQAFSGTSDMNNTLFNSHDDSSSGSESFKTSNNMPWVINIRDEWDHPVELVDISEAYTLFPTWVTSNGETDREWYKASATNKVISATDE</sequence>
<gene>
    <name evidence="4" type="ORF">BCV30_09960</name>
</gene>
<dbReference type="EMBL" id="MCSI01000125">
    <property type="protein sequence ID" value="PME62738.1"/>
    <property type="molecule type" value="Genomic_DNA"/>
</dbReference>
<name>A0A2N7BT16_9VIBR</name>
<evidence type="ECO:0008006" key="6">
    <source>
        <dbReference type="Google" id="ProtNLM"/>
    </source>
</evidence>
<evidence type="ECO:0000259" key="3">
    <source>
        <dbReference type="Pfam" id="PF16130"/>
    </source>
</evidence>
<dbReference type="InterPro" id="IPR031025">
    <property type="entry name" value="LruC_dom"/>
</dbReference>
<reference evidence="5" key="1">
    <citation type="submission" date="2016-07" db="EMBL/GenBank/DDBJ databases">
        <title>Nontailed viruses are major unrecognized killers of bacteria in the ocean.</title>
        <authorList>
            <person name="Kauffman K."/>
            <person name="Hussain F."/>
            <person name="Yang J."/>
            <person name="Arevalo P."/>
            <person name="Brown J."/>
            <person name="Cutler M."/>
            <person name="Kelly L."/>
            <person name="Polz M.F."/>
        </authorList>
    </citation>
    <scope>NUCLEOTIDE SEQUENCE [LARGE SCALE GENOMIC DNA]</scope>
    <source>
        <strain evidence="5">10N.286.55.C1</strain>
    </source>
</reference>
<feature type="domain" description="DUF4114" evidence="2">
    <location>
        <begin position="160"/>
        <end position="248"/>
    </location>
</feature>
<dbReference type="AlphaFoldDB" id="A0A2N7BT16"/>
<dbReference type="InterPro" id="IPR025193">
    <property type="entry name" value="DUF4114"/>
</dbReference>
<dbReference type="Pfam" id="PF13448">
    <property type="entry name" value="DUF4114"/>
    <property type="match status" value="1"/>
</dbReference>
<dbReference type="RefSeq" id="WP_102269404.1">
    <property type="nucleotide sequence ID" value="NZ_MCSH01000180.1"/>
</dbReference>
<feature type="signal peptide" evidence="1">
    <location>
        <begin position="1"/>
        <end position="20"/>
    </location>
</feature>
<evidence type="ECO:0000313" key="4">
    <source>
        <dbReference type="EMBL" id="PME62738.1"/>
    </source>
</evidence>
<proteinExistence type="predicted"/>
<accession>A0A2N7BT16</accession>
<dbReference type="Proteomes" id="UP000235778">
    <property type="component" value="Unassembled WGS sequence"/>
</dbReference>
<evidence type="ECO:0000259" key="2">
    <source>
        <dbReference type="Pfam" id="PF13448"/>
    </source>
</evidence>
<organism evidence="4 5">
    <name type="scientific">Vibrio lentus</name>
    <dbReference type="NCBI Taxonomy" id="136468"/>
    <lineage>
        <taxon>Bacteria</taxon>
        <taxon>Pseudomonadati</taxon>
        <taxon>Pseudomonadota</taxon>
        <taxon>Gammaproteobacteria</taxon>
        <taxon>Vibrionales</taxon>
        <taxon>Vibrionaceae</taxon>
        <taxon>Vibrio</taxon>
    </lineage>
</organism>
<evidence type="ECO:0000313" key="5">
    <source>
        <dbReference type="Proteomes" id="UP000235778"/>
    </source>
</evidence>
<comment type="caution">
    <text evidence="4">The sequence shown here is derived from an EMBL/GenBank/DDBJ whole genome shotgun (WGS) entry which is preliminary data.</text>
</comment>
<keyword evidence="1" id="KW-0732">Signal</keyword>
<protein>
    <recommendedName>
        <fullName evidence="6">LruC domain-containing protein</fullName>
    </recommendedName>
</protein>
<dbReference type="Pfam" id="PF16130">
    <property type="entry name" value="DUF4842"/>
    <property type="match status" value="1"/>
</dbReference>
<feature type="domain" description="DUF4842" evidence="3">
    <location>
        <begin position="328"/>
        <end position="546"/>
    </location>
</feature>
<evidence type="ECO:0000256" key="1">
    <source>
        <dbReference type="SAM" id="SignalP"/>
    </source>
</evidence>